<evidence type="ECO:0000256" key="10">
    <source>
        <dbReference type="RuleBase" id="RU364040"/>
    </source>
</evidence>
<evidence type="ECO:0000259" key="12">
    <source>
        <dbReference type="Pfam" id="PF11838"/>
    </source>
</evidence>
<evidence type="ECO:0000313" key="15">
    <source>
        <dbReference type="WBParaSite" id="L893_g2555.t1"/>
    </source>
</evidence>
<dbReference type="GO" id="GO:0070006">
    <property type="term" value="F:metalloaminopeptidase activity"/>
    <property type="evidence" value="ECO:0007669"/>
    <property type="project" value="TreeGrafter"/>
</dbReference>
<dbReference type="Pfam" id="PF01433">
    <property type="entry name" value="Peptidase_M1"/>
    <property type="match status" value="1"/>
</dbReference>
<dbReference type="PANTHER" id="PTHR11533">
    <property type="entry name" value="PROTEASE M1 ZINC METALLOPROTEASE"/>
    <property type="match status" value="1"/>
</dbReference>
<dbReference type="InterPro" id="IPR024571">
    <property type="entry name" value="ERAP1-like_C_dom"/>
</dbReference>
<evidence type="ECO:0000256" key="5">
    <source>
        <dbReference type="ARBA" id="ARBA00022833"/>
    </source>
</evidence>
<evidence type="ECO:0000313" key="14">
    <source>
        <dbReference type="Proteomes" id="UP000095287"/>
    </source>
</evidence>
<feature type="site" description="Transition state stabilizer" evidence="9">
    <location>
        <position position="346"/>
    </location>
</feature>
<reference evidence="15" key="1">
    <citation type="submission" date="2016-11" db="UniProtKB">
        <authorList>
            <consortium name="WormBaseParasite"/>
        </authorList>
    </citation>
    <scope>IDENTIFICATION</scope>
</reference>
<feature type="domain" description="ERAP1-like C-terminal" evidence="12">
    <location>
        <begin position="494"/>
        <end position="785"/>
    </location>
</feature>
<dbReference type="GO" id="GO:0016020">
    <property type="term" value="C:membrane"/>
    <property type="evidence" value="ECO:0007669"/>
    <property type="project" value="TreeGrafter"/>
</dbReference>
<dbReference type="InterPro" id="IPR050344">
    <property type="entry name" value="Peptidase_M1_aminopeptidases"/>
</dbReference>
<dbReference type="AlphaFoldDB" id="A0A1I7ZF46"/>
<dbReference type="Proteomes" id="UP000095287">
    <property type="component" value="Unplaced"/>
</dbReference>
<proteinExistence type="inferred from homology"/>
<keyword evidence="10" id="KW-0031">Aminopeptidase</keyword>
<dbReference type="GO" id="GO:0006508">
    <property type="term" value="P:proteolysis"/>
    <property type="evidence" value="ECO:0007669"/>
    <property type="project" value="UniProtKB-KW"/>
</dbReference>
<dbReference type="GO" id="GO:0005615">
    <property type="term" value="C:extracellular space"/>
    <property type="evidence" value="ECO:0007669"/>
    <property type="project" value="TreeGrafter"/>
</dbReference>
<sequence>MIFKSASISDTDGSLLPVDISKISYDFDNAMITVKLPKVFAANVEHRIQFEYSGFIFEYPHEGPDTNTFFNSPDGHTSWIFNTDFEGAPGLRSMIPCFDEPNYKATWAVTVVHMKDMVAISNMPAQTLSVPDRTHGWTETAFQSTPAMSSYMVAICVGHFSSLKTVSKGGVVVGVYTWPGMEIYAQTALKTAAGVLDFFGDYFELPYQLPKLDIMALPEYTNFADAMENMGLVIGVYNDILLDADYATTSETMNIIHTVAHECTHQWFGDMITLEWWSYVFLNEGFAEHWYINAMNATYPEQSQAINSDRYFITQKGLQYDVNPEIWSPIVVNTTSAYDPFGPETYQKGSAMLTHIATILGDEVLRKGIANYVNAHLFGNTKIEDLFDSLTAEAQKNGLTDWENKPLNVTEAVQAYFYQIGYPVVKLSTDPSKTTISFSQSSFVDPTKMPPSPIYNYTWRIPMISDSPSGIGISWLLDQPLQKELCPEKWEVENFQGKGFFRVWYDDDTWAPILKKLLTDLYGTDPQTRASLMDDTINLAERGSFDYKRVLDLSGYLILEDNFAPWRVFEPTVAKLRQLLKFFPEYAKFQAHLAYLTTSLQEHTAWVKSGDWAFDEFSGLIQRISCQAGVSGCLKDASSFFQNFTTVCQYSNETSACSSVSPDNRRTMYCSGLAQNPNSFDLVYRLYNWFATKNRYFRKDQDNLLYALSCVTDKSLLERLVQDALASKIDPRVLHWIGENDASGTYLLDFLNANPGQVYDSSLDLKVYVAAMISGWSTNDQANKLIHLGLDLNLNQHQRDVYMKATLAVQKNQDWLKQNGDSIRSWLNSHY</sequence>
<evidence type="ECO:0000256" key="3">
    <source>
        <dbReference type="ARBA" id="ARBA00022723"/>
    </source>
</evidence>
<dbReference type="GO" id="GO:0042277">
    <property type="term" value="F:peptide binding"/>
    <property type="evidence" value="ECO:0007669"/>
    <property type="project" value="TreeGrafter"/>
</dbReference>
<keyword evidence="2 10" id="KW-0645">Protease</keyword>
<dbReference type="Gene3D" id="2.60.40.1910">
    <property type="match status" value="1"/>
</dbReference>
<dbReference type="InterPro" id="IPR027268">
    <property type="entry name" value="Peptidase_M4/M1_CTD_sf"/>
</dbReference>
<feature type="domain" description="Peptidase M1 membrane alanine aminopeptidase" evidence="11">
    <location>
        <begin position="188"/>
        <end position="396"/>
    </location>
</feature>
<dbReference type="InterPro" id="IPR042097">
    <property type="entry name" value="Aminopeptidase_N-like_N_sf"/>
</dbReference>
<keyword evidence="14" id="KW-1185">Reference proteome</keyword>
<evidence type="ECO:0000256" key="1">
    <source>
        <dbReference type="ARBA" id="ARBA00010136"/>
    </source>
</evidence>
<dbReference type="SUPFAM" id="SSF63737">
    <property type="entry name" value="Leukotriene A4 hydrolase N-terminal domain"/>
    <property type="match status" value="1"/>
</dbReference>
<keyword evidence="4 10" id="KW-0378">Hydrolase</keyword>
<dbReference type="InterPro" id="IPR014782">
    <property type="entry name" value="Peptidase_M1_dom"/>
</dbReference>
<dbReference type="PRINTS" id="PR00756">
    <property type="entry name" value="ALADIPTASE"/>
</dbReference>
<dbReference type="Pfam" id="PF11838">
    <property type="entry name" value="ERAP1_C"/>
    <property type="match status" value="1"/>
</dbReference>
<evidence type="ECO:0000259" key="13">
    <source>
        <dbReference type="Pfam" id="PF17900"/>
    </source>
</evidence>
<evidence type="ECO:0000256" key="4">
    <source>
        <dbReference type="ARBA" id="ARBA00022801"/>
    </source>
</evidence>
<feature type="binding site" evidence="8">
    <location>
        <position position="265"/>
    </location>
    <ligand>
        <name>Zn(2+)</name>
        <dbReference type="ChEBI" id="CHEBI:29105"/>
        <note>catalytic</note>
    </ligand>
</feature>
<evidence type="ECO:0000256" key="9">
    <source>
        <dbReference type="PIRSR" id="PIRSR634016-4"/>
    </source>
</evidence>
<name>A0A1I7ZF46_9BILA</name>
<evidence type="ECO:0000256" key="7">
    <source>
        <dbReference type="PIRSR" id="PIRSR634016-1"/>
    </source>
</evidence>
<dbReference type="GO" id="GO:0043171">
    <property type="term" value="P:peptide catabolic process"/>
    <property type="evidence" value="ECO:0007669"/>
    <property type="project" value="TreeGrafter"/>
</dbReference>
<dbReference type="CDD" id="cd09601">
    <property type="entry name" value="M1_APN-Q_like"/>
    <property type="match status" value="1"/>
</dbReference>
<feature type="domain" description="Aminopeptidase N-like N-terminal" evidence="13">
    <location>
        <begin position="12"/>
        <end position="152"/>
    </location>
</feature>
<keyword evidence="5 8" id="KW-0862">Zinc</keyword>
<comment type="similarity">
    <text evidence="1 10">Belongs to the peptidase M1 family.</text>
</comment>
<feature type="binding site" evidence="8">
    <location>
        <position position="261"/>
    </location>
    <ligand>
        <name>Zn(2+)</name>
        <dbReference type="ChEBI" id="CHEBI:29105"/>
        <note>catalytic</note>
    </ligand>
</feature>
<protein>
    <recommendedName>
        <fullName evidence="10">Aminopeptidase</fullName>
        <ecNumber evidence="10">3.4.11.-</ecNumber>
    </recommendedName>
</protein>
<organism evidence="14 15">
    <name type="scientific">Steinernema glaseri</name>
    <dbReference type="NCBI Taxonomy" id="37863"/>
    <lineage>
        <taxon>Eukaryota</taxon>
        <taxon>Metazoa</taxon>
        <taxon>Ecdysozoa</taxon>
        <taxon>Nematoda</taxon>
        <taxon>Chromadorea</taxon>
        <taxon>Rhabditida</taxon>
        <taxon>Tylenchina</taxon>
        <taxon>Panagrolaimomorpha</taxon>
        <taxon>Strongyloidoidea</taxon>
        <taxon>Steinernematidae</taxon>
        <taxon>Steinernema</taxon>
    </lineage>
</organism>
<comment type="cofactor">
    <cofactor evidence="8 10">
        <name>Zn(2+)</name>
        <dbReference type="ChEBI" id="CHEBI:29105"/>
    </cofactor>
    <text evidence="8 10">Binds 1 zinc ion per subunit.</text>
</comment>
<dbReference type="GO" id="GO:0008270">
    <property type="term" value="F:zinc ion binding"/>
    <property type="evidence" value="ECO:0007669"/>
    <property type="project" value="UniProtKB-UniRule"/>
</dbReference>
<dbReference type="WBParaSite" id="L893_g2555.t1">
    <property type="protein sequence ID" value="L893_g2555.t1"/>
    <property type="gene ID" value="L893_g2555"/>
</dbReference>
<dbReference type="GO" id="GO:0005737">
    <property type="term" value="C:cytoplasm"/>
    <property type="evidence" value="ECO:0007669"/>
    <property type="project" value="TreeGrafter"/>
</dbReference>
<dbReference type="InterPro" id="IPR001930">
    <property type="entry name" value="Peptidase_M1"/>
</dbReference>
<dbReference type="EC" id="3.4.11.-" evidence="10"/>
<evidence type="ECO:0000259" key="11">
    <source>
        <dbReference type="Pfam" id="PF01433"/>
    </source>
</evidence>
<keyword evidence="3 8" id="KW-0479">Metal-binding</keyword>
<dbReference type="InterPro" id="IPR045357">
    <property type="entry name" value="Aminopeptidase_N-like_N"/>
</dbReference>
<feature type="active site" description="Proton acceptor" evidence="7">
    <location>
        <position position="262"/>
    </location>
</feature>
<dbReference type="Gene3D" id="1.25.50.20">
    <property type="match status" value="1"/>
</dbReference>
<dbReference type="Pfam" id="PF17900">
    <property type="entry name" value="Peptidase_M1_N"/>
    <property type="match status" value="1"/>
</dbReference>
<dbReference type="SUPFAM" id="SSF55486">
    <property type="entry name" value="Metalloproteases ('zincins'), catalytic domain"/>
    <property type="match status" value="1"/>
</dbReference>
<evidence type="ECO:0000256" key="6">
    <source>
        <dbReference type="ARBA" id="ARBA00023049"/>
    </source>
</evidence>
<accession>A0A1I7ZF46</accession>
<keyword evidence="6 10" id="KW-0482">Metalloprotease</keyword>
<dbReference type="InterPro" id="IPR034016">
    <property type="entry name" value="M1_APN-typ"/>
</dbReference>
<dbReference type="PANTHER" id="PTHR11533:SF293">
    <property type="entry name" value="AMINOPEPTIDASE-2-RELATED"/>
    <property type="match status" value="1"/>
</dbReference>
<evidence type="ECO:0000256" key="8">
    <source>
        <dbReference type="PIRSR" id="PIRSR634016-3"/>
    </source>
</evidence>
<dbReference type="Gene3D" id="1.10.390.10">
    <property type="entry name" value="Neutral Protease Domain 2"/>
    <property type="match status" value="1"/>
</dbReference>
<dbReference type="Gene3D" id="2.60.40.1730">
    <property type="entry name" value="tricorn interacting facor f3 domain"/>
    <property type="match status" value="1"/>
</dbReference>
<feature type="binding site" evidence="8">
    <location>
        <position position="284"/>
    </location>
    <ligand>
        <name>Zn(2+)</name>
        <dbReference type="ChEBI" id="CHEBI:29105"/>
        <note>catalytic</note>
    </ligand>
</feature>
<evidence type="ECO:0000256" key="2">
    <source>
        <dbReference type="ARBA" id="ARBA00022670"/>
    </source>
</evidence>